<dbReference type="InterPro" id="IPR035093">
    <property type="entry name" value="RelE/ParE_toxin_dom_sf"/>
</dbReference>
<name>A0AAV3X7Z6_9CYAN</name>
<gene>
    <name evidence="2" type="ORF">MiSe_12150</name>
</gene>
<keyword evidence="3" id="KW-1185">Reference proteome</keyword>
<evidence type="ECO:0000313" key="3">
    <source>
        <dbReference type="Proteomes" id="UP001050975"/>
    </source>
</evidence>
<dbReference type="Gene3D" id="3.30.2310.20">
    <property type="entry name" value="RelE-like"/>
    <property type="match status" value="1"/>
</dbReference>
<evidence type="ECO:0000256" key="1">
    <source>
        <dbReference type="ARBA" id="ARBA00022649"/>
    </source>
</evidence>
<evidence type="ECO:0008006" key="4">
    <source>
        <dbReference type="Google" id="ProtNLM"/>
    </source>
</evidence>
<evidence type="ECO:0000313" key="2">
    <source>
        <dbReference type="EMBL" id="GET36464.1"/>
    </source>
</evidence>
<dbReference type="RefSeq" id="WP_226576069.1">
    <property type="nucleotide sequence ID" value="NZ_BLAY01000013.1"/>
</dbReference>
<keyword evidence="1" id="KW-1277">Toxin-antitoxin system</keyword>
<dbReference type="EMBL" id="BLAY01000013">
    <property type="protein sequence ID" value="GET36464.1"/>
    <property type="molecule type" value="Genomic_DNA"/>
</dbReference>
<accession>A0AAV3X7Z6</accession>
<protein>
    <recommendedName>
        <fullName evidence="4">Plasmid stabilization system</fullName>
    </recommendedName>
</protein>
<dbReference type="Pfam" id="PF05016">
    <property type="entry name" value="ParE_toxin"/>
    <property type="match status" value="1"/>
</dbReference>
<comment type="caution">
    <text evidence="2">The sequence shown here is derived from an EMBL/GenBank/DDBJ whole genome shotgun (WGS) entry which is preliminary data.</text>
</comment>
<reference evidence="2" key="1">
    <citation type="submission" date="2019-10" db="EMBL/GenBank/DDBJ databases">
        <title>Draft genome sequece of Microseira wollei NIES-4236.</title>
        <authorList>
            <person name="Yamaguchi H."/>
            <person name="Suzuki S."/>
            <person name="Kawachi M."/>
        </authorList>
    </citation>
    <scope>NUCLEOTIDE SEQUENCE</scope>
    <source>
        <strain evidence="2">NIES-4236</strain>
    </source>
</reference>
<dbReference type="SUPFAM" id="SSF143011">
    <property type="entry name" value="RelE-like"/>
    <property type="match status" value="1"/>
</dbReference>
<dbReference type="AlphaFoldDB" id="A0AAV3X7Z6"/>
<proteinExistence type="predicted"/>
<organism evidence="2 3">
    <name type="scientific">Microseira wollei NIES-4236</name>
    <dbReference type="NCBI Taxonomy" id="2530354"/>
    <lineage>
        <taxon>Bacteria</taxon>
        <taxon>Bacillati</taxon>
        <taxon>Cyanobacteriota</taxon>
        <taxon>Cyanophyceae</taxon>
        <taxon>Oscillatoriophycideae</taxon>
        <taxon>Aerosakkonematales</taxon>
        <taxon>Aerosakkonemataceae</taxon>
        <taxon>Microseira</taxon>
    </lineage>
</organism>
<dbReference type="Proteomes" id="UP001050975">
    <property type="component" value="Unassembled WGS sequence"/>
</dbReference>
<sequence>MYRVELSSEAEQFYAAANRALAKKLARCFERLEEDPRNHPNIKPLKGNFAGYYRYRVGDYRVVYYIEENVDTDIDADNDQEQGRVIAITIAHRREVYE</sequence>
<dbReference type="InterPro" id="IPR007712">
    <property type="entry name" value="RelE/ParE_toxin"/>
</dbReference>
<dbReference type="NCBIfam" id="TIGR02385">
    <property type="entry name" value="RelE_StbE"/>
    <property type="match status" value="1"/>
</dbReference>